<evidence type="ECO:0000256" key="1">
    <source>
        <dbReference type="ARBA" id="ARBA00022691"/>
    </source>
</evidence>
<dbReference type="CDD" id="cd09281">
    <property type="entry name" value="UPF0066"/>
    <property type="match status" value="1"/>
</dbReference>
<dbReference type="SUPFAM" id="SSF118196">
    <property type="entry name" value="YaeB-like"/>
    <property type="match status" value="1"/>
</dbReference>
<dbReference type="PANTHER" id="PTHR39418:SF1">
    <property type="entry name" value="DEHYDROGENASE"/>
    <property type="match status" value="1"/>
</dbReference>
<comment type="similarity">
    <text evidence="5">Belongs to the tRNA methyltransferase O family.</text>
</comment>
<dbReference type="InterPro" id="IPR000962">
    <property type="entry name" value="Znf_DskA_TraR"/>
</dbReference>
<organism evidence="8">
    <name type="scientific">uncultured organism</name>
    <dbReference type="NCBI Taxonomy" id="155900"/>
    <lineage>
        <taxon>unclassified sequences</taxon>
        <taxon>environmental samples</taxon>
    </lineage>
</organism>
<dbReference type="PROSITE" id="PS51668">
    <property type="entry name" value="TSAA_2"/>
    <property type="match status" value="1"/>
</dbReference>
<evidence type="ECO:0000256" key="2">
    <source>
        <dbReference type="ARBA" id="ARBA00022723"/>
    </source>
</evidence>
<keyword evidence="3" id="KW-0863">Zinc-finger</keyword>
<dbReference type="Pfam" id="PF01980">
    <property type="entry name" value="TrmO_N"/>
    <property type="match status" value="1"/>
</dbReference>
<dbReference type="SUPFAM" id="SSF143555">
    <property type="entry name" value="FwdE-like"/>
    <property type="match status" value="1"/>
</dbReference>
<evidence type="ECO:0000256" key="3">
    <source>
        <dbReference type="ARBA" id="ARBA00022771"/>
    </source>
</evidence>
<dbReference type="Pfam" id="PF01258">
    <property type="entry name" value="zf-dskA_traR"/>
    <property type="match status" value="1"/>
</dbReference>
<dbReference type="PANTHER" id="PTHR39418">
    <property type="entry name" value="DEHYDROGENASE-RELATED"/>
    <property type="match status" value="1"/>
</dbReference>
<evidence type="ECO:0000256" key="6">
    <source>
        <dbReference type="SAM" id="MobiDB-lite"/>
    </source>
</evidence>
<accession>M1QA18</accession>
<dbReference type="NCBIfam" id="TIGR00104">
    <property type="entry name" value="tRNA_TsaA"/>
    <property type="match status" value="1"/>
</dbReference>
<dbReference type="Gene3D" id="2.40.30.70">
    <property type="entry name" value="YaeB-like"/>
    <property type="match status" value="1"/>
</dbReference>
<evidence type="ECO:0000313" key="8">
    <source>
        <dbReference type="EMBL" id="AGF92818.1"/>
    </source>
</evidence>
<reference evidence="8" key="1">
    <citation type="journal article" date="2013" name="Syst. Appl. Microbiol.">
        <title>New insights into the archaeal diversity of a hypersaline microbial mat obtained by a metagenomic approach.</title>
        <authorList>
            <person name="Lopez-Lopez A."/>
            <person name="Richter M."/>
            <person name="Pena A."/>
            <person name="Tamames J."/>
            <person name="Rossello-Mora R."/>
        </authorList>
    </citation>
    <scope>NUCLEOTIDE SEQUENCE</scope>
</reference>
<dbReference type="AlphaFoldDB" id="M1QA18"/>
<keyword evidence="4" id="KW-0862">Zinc</keyword>
<feature type="region of interest" description="Disordered" evidence="6">
    <location>
        <begin position="119"/>
        <end position="139"/>
    </location>
</feature>
<dbReference type="InterPro" id="IPR003814">
    <property type="entry name" value="FmdEsu_dom"/>
</dbReference>
<dbReference type="Gene3D" id="3.30.1330.130">
    <property type="match status" value="1"/>
</dbReference>
<dbReference type="EMBL" id="JX684073">
    <property type="protein sequence ID" value="AGF92818.1"/>
    <property type="molecule type" value="Genomic_DNA"/>
</dbReference>
<dbReference type="InterPro" id="IPR023370">
    <property type="entry name" value="TrmO-like_N"/>
</dbReference>
<evidence type="ECO:0000259" key="7">
    <source>
        <dbReference type="PROSITE" id="PS51668"/>
    </source>
</evidence>
<name>M1QA18_9ZZZZ</name>
<dbReference type="InterPro" id="IPR053194">
    <property type="entry name" value="tRNA_methyltr_O"/>
</dbReference>
<keyword evidence="2" id="KW-0479">Metal-binding</keyword>
<keyword evidence="1" id="KW-0949">S-adenosyl-L-methionine</keyword>
<dbReference type="GO" id="GO:0008270">
    <property type="term" value="F:zinc ion binding"/>
    <property type="evidence" value="ECO:0007669"/>
    <property type="project" value="UniProtKB-KW"/>
</dbReference>
<evidence type="ECO:0000256" key="5">
    <source>
        <dbReference type="ARBA" id="ARBA00033753"/>
    </source>
</evidence>
<proteinExistence type="inferred from homology"/>
<evidence type="ECO:0000256" key="4">
    <source>
        <dbReference type="ARBA" id="ARBA00022833"/>
    </source>
</evidence>
<sequence>MEFESVGVVHSKFIEPEDPFEMREEESVIEVHPKYEEGLYKIEKNERLQIVFFFHKSDDYRLKGPRRNGDVRGLFASRSPNRPGKVGITTVKLLERKGNELRVEGLDAIEGTPVVDIKPYASPLDEGPKENPPAQPRTELNHKILDGNVDFVLREAGKLHGHFCPFLSLGVRAGVYATKELGTHSEGMEETLSIVETNSCFTDGIQYSTGNTFGNNGLIYRDFGKTAFTLADRKGNGIRLRVKEEGFRNRRDPETEKLFEKVVENREGTEKEEKLLREKSREEAFDLLKPPMEELFQIKKGVQADLPDYAPIFEDEYCSDCGEKVMAPKAVEKAGKKLCLDCAEEDFYQLDGRGLSLQKPGSKEDPSN</sequence>
<dbReference type="InterPro" id="IPR036413">
    <property type="entry name" value="YaeB-like_sf"/>
</dbReference>
<gene>
    <name evidence="8" type="ORF">FLSS-1_0006</name>
</gene>
<dbReference type="InterPro" id="IPR036414">
    <property type="entry name" value="YaeB_N_sf"/>
</dbReference>
<protein>
    <submittedName>
        <fullName evidence="8">Formylmethanofuran dehydrogenase subunit E region</fullName>
    </submittedName>
</protein>
<feature type="domain" description="TsaA-like" evidence="7">
    <location>
        <begin position="3"/>
        <end position="129"/>
    </location>
</feature>
<dbReference type="Pfam" id="PF02663">
    <property type="entry name" value="FmdE"/>
    <property type="match status" value="1"/>
</dbReference>